<keyword evidence="1" id="KW-0732">Signal</keyword>
<feature type="signal peptide" evidence="1">
    <location>
        <begin position="1"/>
        <end position="29"/>
    </location>
</feature>
<name>A0ABV5ZES4_9GAMM</name>
<dbReference type="Proteomes" id="UP001589628">
    <property type="component" value="Unassembled WGS sequence"/>
</dbReference>
<feature type="chain" id="PRO_5045296980" evidence="1">
    <location>
        <begin position="30"/>
        <end position="147"/>
    </location>
</feature>
<evidence type="ECO:0000256" key="1">
    <source>
        <dbReference type="SAM" id="SignalP"/>
    </source>
</evidence>
<evidence type="ECO:0000313" key="3">
    <source>
        <dbReference type="Proteomes" id="UP001589628"/>
    </source>
</evidence>
<organism evidence="2 3">
    <name type="scientific">Balneatrix alpica</name>
    <dbReference type="NCBI Taxonomy" id="75684"/>
    <lineage>
        <taxon>Bacteria</taxon>
        <taxon>Pseudomonadati</taxon>
        <taxon>Pseudomonadota</taxon>
        <taxon>Gammaproteobacteria</taxon>
        <taxon>Oceanospirillales</taxon>
        <taxon>Balneatrichaceae</taxon>
        <taxon>Balneatrix</taxon>
    </lineage>
</organism>
<dbReference type="RefSeq" id="WP_155889018.1">
    <property type="nucleotide sequence ID" value="NZ_JBHLZN010000004.1"/>
</dbReference>
<comment type="caution">
    <text evidence="2">The sequence shown here is derived from an EMBL/GenBank/DDBJ whole genome shotgun (WGS) entry which is preliminary data.</text>
</comment>
<gene>
    <name evidence="2" type="ORF">ACFFLH_13120</name>
</gene>
<dbReference type="EMBL" id="JBHLZN010000004">
    <property type="protein sequence ID" value="MFB9887355.1"/>
    <property type="molecule type" value="Genomic_DNA"/>
</dbReference>
<evidence type="ECO:0000313" key="2">
    <source>
        <dbReference type="EMBL" id="MFB9887355.1"/>
    </source>
</evidence>
<proteinExistence type="predicted"/>
<accession>A0ABV5ZES4</accession>
<keyword evidence="3" id="KW-1185">Reference proteome</keyword>
<reference evidence="2 3" key="1">
    <citation type="submission" date="2024-09" db="EMBL/GenBank/DDBJ databases">
        <authorList>
            <person name="Sun Q."/>
            <person name="Mori K."/>
        </authorList>
    </citation>
    <scope>NUCLEOTIDE SEQUENCE [LARGE SCALE GENOMIC DNA]</scope>
    <source>
        <strain evidence="2 3">ATCC 51285</strain>
    </source>
</reference>
<protein>
    <submittedName>
        <fullName evidence="2">Uncharacterized protein</fullName>
    </submittedName>
</protein>
<sequence>MMRSFLPTRSPRLLATTALASLLALPALANDSAYPSQAEFYANAANQRQLELAQSNGALAQSREQMVAICVEDIKSGKSSAQQCDCLKQELTKVEDAELFYASLRAYELFMRRAEAKQQSEAAYEALKAEHDQLPSLDKTLQQRCPL</sequence>